<dbReference type="Proteomes" id="UP000024329">
    <property type="component" value="Unassembled WGS sequence"/>
</dbReference>
<evidence type="ECO:0000313" key="2">
    <source>
        <dbReference type="Proteomes" id="UP000024329"/>
    </source>
</evidence>
<comment type="caution">
    <text evidence="1">The sequence shown here is derived from an EMBL/GenBank/DDBJ whole genome shotgun (WGS) entry which is preliminary data.</text>
</comment>
<gene>
    <name evidence="1" type="ORF">BV97_02210</name>
</gene>
<organism evidence="1 2">
    <name type="scientific">Novosphingobium resinovorum</name>
    <dbReference type="NCBI Taxonomy" id="158500"/>
    <lineage>
        <taxon>Bacteria</taxon>
        <taxon>Pseudomonadati</taxon>
        <taxon>Pseudomonadota</taxon>
        <taxon>Alphaproteobacteria</taxon>
        <taxon>Sphingomonadales</taxon>
        <taxon>Sphingomonadaceae</taxon>
        <taxon>Novosphingobium</taxon>
    </lineage>
</organism>
<dbReference type="PATRIC" id="fig|158500.4.peg.2251"/>
<evidence type="ECO:0000313" key="1">
    <source>
        <dbReference type="EMBL" id="EZP82187.1"/>
    </source>
</evidence>
<sequence length="71" mass="7602">MFGTKITHVFRSRWHALMWSAGVLATAYCSIPTPDNGDTNTDQAQQAKADAEQAAQAHQIVAAWSNATGGK</sequence>
<accession>A0A031K0P7</accession>
<dbReference type="RefSeq" id="WP_036525743.1">
    <property type="nucleotide sequence ID" value="NZ_CP128492.1"/>
</dbReference>
<proteinExistence type="predicted"/>
<dbReference type="AlphaFoldDB" id="A0A031K0P7"/>
<protein>
    <submittedName>
        <fullName evidence="1">Uncharacterized protein</fullName>
    </submittedName>
</protein>
<dbReference type="EMBL" id="JFYZ01000010">
    <property type="protein sequence ID" value="EZP82187.1"/>
    <property type="molecule type" value="Genomic_DNA"/>
</dbReference>
<name>A0A031K0P7_9SPHN</name>
<reference evidence="1 2" key="1">
    <citation type="submission" date="2014-03" db="EMBL/GenBank/DDBJ databases">
        <title>Whole genome sequence of Novosphingobium resinovorum KF1.</title>
        <authorList>
            <person name="Gan H.M."/>
            <person name="Gan H.Y."/>
            <person name="Chew T.H."/>
            <person name="Savka M.A."/>
        </authorList>
    </citation>
    <scope>NUCLEOTIDE SEQUENCE [LARGE SCALE GENOMIC DNA]</scope>
    <source>
        <strain evidence="1 2">KF1</strain>
    </source>
</reference>